<dbReference type="CDD" id="cd06561">
    <property type="entry name" value="AlkD_like"/>
    <property type="match status" value="1"/>
</dbReference>
<dbReference type="PANTHER" id="PTHR34070">
    <property type="entry name" value="ARMADILLO-TYPE FOLD"/>
    <property type="match status" value="1"/>
</dbReference>
<comment type="caution">
    <text evidence="1">The sequence shown here is derived from an EMBL/GenBank/DDBJ whole genome shotgun (WGS) entry which is preliminary data.</text>
</comment>
<keyword evidence="2" id="KW-1185">Reference proteome</keyword>
<dbReference type="RefSeq" id="WP_369327821.1">
    <property type="nucleotide sequence ID" value="NZ_JAULBC010000001.1"/>
</dbReference>
<protein>
    <submittedName>
        <fullName evidence="1">DNA alkylation repair protein</fullName>
    </submittedName>
</protein>
<gene>
    <name evidence="1" type="ORF">QTN47_02920</name>
</gene>
<reference evidence="1 2" key="1">
    <citation type="submission" date="2023-07" db="EMBL/GenBank/DDBJ databases">
        <authorList>
            <person name="Lian W.-H."/>
        </authorList>
    </citation>
    <scope>NUCLEOTIDE SEQUENCE [LARGE SCALE GENOMIC DNA]</scope>
    <source>
        <strain evidence="1 2">SYSU DXS3180</strain>
    </source>
</reference>
<evidence type="ECO:0000313" key="1">
    <source>
        <dbReference type="EMBL" id="MEX6686426.1"/>
    </source>
</evidence>
<dbReference type="Gene3D" id="1.25.10.90">
    <property type="match status" value="1"/>
</dbReference>
<dbReference type="Pfam" id="PF08713">
    <property type="entry name" value="DNA_alkylation"/>
    <property type="match status" value="1"/>
</dbReference>
<evidence type="ECO:0000313" key="2">
    <source>
        <dbReference type="Proteomes" id="UP001560573"/>
    </source>
</evidence>
<dbReference type="EMBL" id="JAULBC010000001">
    <property type="protein sequence ID" value="MEX6686426.1"/>
    <property type="molecule type" value="Genomic_DNA"/>
</dbReference>
<sequence>MPKSLAATKDLTARQFIIRLTALQSDDELKKIQRYFKSEAGSYGEGDQFIGVKMGQLFELAKTVIAMPAKEIEKLLESPIHEVRAGALSIMDKASRDKTITGPRLKELYDLYMNRHDRVNNWDLVDLGCLHMVGSYLIDKPRKILYRLAKSKNIWERRTSILGTCYFIKKGETADTFKIAEILLLDKEDLIHKAAGWMLRFAGDKDPKGLRAFLDKHAATMPRTMLRNSIEKFDKKEKEHYMKICEE</sequence>
<dbReference type="Proteomes" id="UP001560573">
    <property type="component" value="Unassembled WGS sequence"/>
</dbReference>
<proteinExistence type="predicted"/>
<accession>A0ABV3Z979</accession>
<organism evidence="1 2">
    <name type="scientific">Danxiaibacter flavus</name>
    <dbReference type="NCBI Taxonomy" id="3049108"/>
    <lineage>
        <taxon>Bacteria</taxon>
        <taxon>Pseudomonadati</taxon>
        <taxon>Bacteroidota</taxon>
        <taxon>Chitinophagia</taxon>
        <taxon>Chitinophagales</taxon>
        <taxon>Chitinophagaceae</taxon>
        <taxon>Danxiaibacter</taxon>
    </lineage>
</organism>
<name>A0ABV3Z979_9BACT</name>
<dbReference type="SUPFAM" id="SSF48371">
    <property type="entry name" value="ARM repeat"/>
    <property type="match status" value="1"/>
</dbReference>
<dbReference type="PANTHER" id="PTHR34070:SF1">
    <property type="entry name" value="DNA ALKYLATION REPAIR PROTEIN"/>
    <property type="match status" value="1"/>
</dbReference>
<dbReference type="InterPro" id="IPR016024">
    <property type="entry name" value="ARM-type_fold"/>
</dbReference>
<dbReference type="InterPro" id="IPR014825">
    <property type="entry name" value="DNA_alkylation"/>
</dbReference>